<dbReference type="STRING" id="35608.A0A2U1LVR1"/>
<dbReference type="GO" id="GO:0006606">
    <property type="term" value="P:protein import into nucleus"/>
    <property type="evidence" value="ECO:0007669"/>
    <property type="project" value="TreeGrafter"/>
</dbReference>
<evidence type="ECO:0000256" key="3">
    <source>
        <dbReference type="ARBA" id="ARBA00023242"/>
    </source>
</evidence>
<dbReference type="InterPro" id="IPR011989">
    <property type="entry name" value="ARM-like"/>
</dbReference>
<organism evidence="5 6">
    <name type="scientific">Artemisia annua</name>
    <name type="common">Sweet wormwood</name>
    <dbReference type="NCBI Taxonomy" id="35608"/>
    <lineage>
        <taxon>Eukaryota</taxon>
        <taxon>Viridiplantae</taxon>
        <taxon>Streptophyta</taxon>
        <taxon>Embryophyta</taxon>
        <taxon>Tracheophyta</taxon>
        <taxon>Spermatophyta</taxon>
        <taxon>Magnoliopsida</taxon>
        <taxon>eudicotyledons</taxon>
        <taxon>Gunneridae</taxon>
        <taxon>Pentapetalae</taxon>
        <taxon>asterids</taxon>
        <taxon>campanulids</taxon>
        <taxon>Asterales</taxon>
        <taxon>Asteraceae</taxon>
        <taxon>Asteroideae</taxon>
        <taxon>Anthemideae</taxon>
        <taxon>Artemisiinae</taxon>
        <taxon>Artemisia</taxon>
    </lineage>
</organism>
<dbReference type="PANTHER" id="PTHR12363:SF33">
    <property type="entry name" value="IMPORTIN-13"/>
    <property type="match status" value="1"/>
</dbReference>
<dbReference type="GO" id="GO:0032259">
    <property type="term" value="P:methylation"/>
    <property type="evidence" value="ECO:0007669"/>
    <property type="project" value="UniProtKB-KW"/>
</dbReference>
<name>A0A2U1LVR1_ARTAN</name>
<dbReference type="PANTHER" id="PTHR12363">
    <property type="entry name" value="TRANSPORTIN 3 AND IMPORTIN 13"/>
    <property type="match status" value="1"/>
</dbReference>
<dbReference type="Gene3D" id="1.25.10.10">
    <property type="entry name" value="Leucine-rich Repeat Variant"/>
    <property type="match status" value="1"/>
</dbReference>
<dbReference type="AlphaFoldDB" id="A0A2U1LVR1"/>
<comment type="caution">
    <text evidence="5">The sequence shown here is derived from an EMBL/GenBank/DDBJ whole genome shotgun (WGS) entry which is preliminary data.</text>
</comment>
<dbReference type="OrthoDB" id="1733932at2759"/>
<protein>
    <submittedName>
        <fullName evidence="5">Ribosomal RNA large subunit methyltransferase E</fullName>
    </submittedName>
</protein>
<feature type="domain" description="Ribosomal RNA methyltransferase SPB1-like C-terminal" evidence="4">
    <location>
        <begin position="173"/>
        <end position="277"/>
    </location>
</feature>
<evidence type="ECO:0000256" key="2">
    <source>
        <dbReference type="ARBA" id="ARBA00022448"/>
    </source>
</evidence>
<reference evidence="5 6" key="1">
    <citation type="journal article" date="2018" name="Mol. Plant">
        <title>The genome of Artemisia annua provides insight into the evolution of Asteraceae family and artemisinin biosynthesis.</title>
        <authorList>
            <person name="Shen Q."/>
            <person name="Zhang L."/>
            <person name="Liao Z."/>
            <person name="Wang S."/>
            <person name="Yan T."/>
            <person name="Shi P."/>
            <person name="Liu M."/>
            <person name="Fu X."/>
            <person name="Pan Q."/>
            <person name="Wang Y."/>
            <person name="Lv Z."/>
            <person name="Lu X."/>
            <person name="Zhang F."/>
            <person name="Jiang W."/>
            <person name="Ma Y."/>
            <person name="Chen M."/>
            <person name="Hao X."/>
            <person name="Li L."/>
            <person name="Tang Y."/>
            <person name="Lv G."/>
            <person name="Zhou Y."/>
            <person name="Sun X."/>
            <person name="Brodelius P.E."/>
            <person name="Rose J.K.C."/>
            <person name="Tang K."/>
        </authorList>
    </citation>
    <scope>NUCLEOTIDE SEQUENCE [LARGE SCALE GENOMIC DNA]</scope>
    <source>
        <strain evidence="6">cv. Huhao1</strain>
        <tissue evidence="5">Leaf</tissue>
    </source>
</reference>
<evidence type="ECO:0000256" key="1">
    <source>
        <dbReference type="ARBA" id="ARBA00004123"/>
    </source>
</evidence>
<dbReference type="Pfam" id="PF07780">
    <property type="entry name" value="Spb1_C"/>
    <property type="match status" value="1"/>
</dbReference>
<dbReference type="EMBL" id="PKPP01007558">
    <property type="protein sequence ID" value="PWA53057.1"/>
    <property type="molecule type" value="Genomic_DNA"/>
</dbReference>
<dbReference type="GO" id="GO:0005634">
    <property type="term" value="C:nucleus"/>
    <property type="evidence" value="ECO:0007669"/>
    <property type="project" value="UniProtKB-SubCell"/>
</dbReference>
<evidence type="ECO:0000313" key="5">
    <source>
        <dbReference type="EMBL" id="PWA53057.1"/>
    </source>
</evidence>
<sequence>MTENLLKTFHKGTPKVRTQISLAVAALAVQVPAEDWVLPEEVFNYKIAARLDRRRKFEEELVSTMYVALGILTACLNIPELKEQDDEDADDIFCNMKSLLLKKLLQKWCSQDVFDDDNEQENTKMDLSEDEEDDDMQLDREPDNQIMVLRNPTLKLKQKKPQPTQSAAAATEDLEVVLAINNDSTDDSLSDESDYDVETKAEILACAKKILRKKQRVHMLDDAYNKYVFHDDEGLAKWFIDEEKKHMQPMEAITKEKAYARKAQFREINARPAKKMICPKCYPVYQEYNREVMGSDDENDLSKMDMTGRVRVSSLFLTLLVSCTLEIIKS</sequence>
<dbReference type="InterPro" id="IPR012920">
    <property type="entry name" value="rRNA_MeTfrase_SPB1-like_C"/>
</dbReference>
<gene>
    <name evidence="5" type="ORF">CTI12_AA449010</name>
</gene>
<keyword evidence="6" id="KW-1185">Reference proteome</keyword>
<keyword evidence="5" id="KW-0808">Transferase</keyword>
<dbReference type="GO" id="GO:0006364">
    <property type="term" value="P:rRNA processing"/>
    <property type="evidence" value="ECO:0007669"/>
    <property type="project" value="InterPro"/>
</dbReference>
<keyword evidence="2" id="KW-0813">Transport</keyword>
<accession>A0A2U1LVR1</accession>
<proteinExistence type="predicted"/>
<evidence type="ECO:0000313" key="6">
    <source>
        <dbReference type="Proteomes" id="UP000245207"/>
    </source>
</evidence>
<dbReference type="GO" id="GO:0005737">
    <property type="term" value="C:cytoplasm"/>
    <property type="evidence" value="ECO:0007669"/>
    <property type="project" value="TreeGrafter"/>
</dbReference>
<dbReference type="InterPro" id="IPR051345">
    <property type="entry name" value="Importin_beta-like_NTR"/>
</dbReference>
<comment type="subcellular location">
    <subcellularLocation>
        <location evidence="1">Nucleus</location>
    </subcellularLocation>
</comment>
<keyword evidence="3" id="KW-0539">Nucleus</keyword>
<evidence type="ECO:0000259" key="4">
    <source>
        <dbReference type="Pfam" id="PF07780"/>
    </source>
</evidence>
<dbReference type="Proteomes" id="UP000245207">
    <property type="component" value="Unassembled WGS sequence"/>
</dbReference>
<keyword evidence="5" id="KW-0489">Methyltransferase</keyword>
<dbReference type="GO" id="GO:0008168">
    <property type="term" value="F:methyltransferase activity"/>
    <property type="evidence" value="ECO:0007669"/>
    <property type="project" value="UniProtKB-KW"/>
</dbReference>